<evidence type="ECO:0000259" key="7">
    <source>
        <dbReference type="PROSITE" id="PS00623"/>
    </source>
</evidence>
<dbReference type="GO" id="GO:0016614">
    <property type="term" value="F:oxidoreductase activity, acting on CH-OH group of donors"/>
    <property type="evidence" value="ECO:0007669"/>
    <property type="project" value="InterPro"/>
</dbReference>
<feature type="binding site" evidence="5">
    <location>
        <position position="221"/>
    </location>
    <ligand>
        <name>FAD</name>
        <dbReference type="ChEBI" id="CHEBI:57692"/>
    </ligand>
</feature>
<dbReference type="PANTHER" id="PTHR11552:SF147">
    <property type="entry name" value="CHOLINE DEHYDROGENASE, MITOCHONDRIAL"/>
    <property type="match status" value="1"/>
</dbReference>
<keyword evidence="3 6" id="KW-0285">Flavoprotein</keyword>
<evidence type="ECO:0000259" key="8">
    <source>
        <dbReference type="PROSITE" id="PS00624"/>
    </source>
</evidence>
<name>A0A562IJA8_MICOL</name>
<feature type="domain" description="Glucose-methanol-choline oxidoreductase N-terminal" evidence="8">
    <location>
        <begin position="256"/>
        <end position="270"/>
    </location>
</feature>
<evidence type="ECO:0000256" key="1">
    <source>
        <dbReference type="ARBA" id="ARBA00001974"/>
    </source>
</evidence>
<dbReference type="InterPro" id="IPR036188">
    <property type="entry name" value="FAD/NAD-bd_sf"/>
</dbReference>
<reference evidence="9 10" key="1">
    <citation type="submission" date="2019-07" db="EMBL/GenBank/DDBJ databases">
        <title>R&amp;d 2014.</title>
        <authorList>
            <person name="Klenk H.-P."/>
        </authorList>
    </citation>
    <scope>NUCLEOTIDE SEQUENCE [LARGE SCALE GENOMIC DNA]</scope>
    <source>
        <strain evidence="9 10">DSM 43868</strain>
    </source>
</reference>
<dbReference type="PIRSF" id="PIRSF000137">
    <property type="entry name" value="Alcohol_oxidase"/>
    <property type="match status" value="1"/>
</dbReference>
<gene>
    <name evidence="9" type="ORF">JD77_05739</name>
</gene>
<dbReference type="Pfam" id="PF05199">
    <property type="entry name" value="GMC_oxred_C"/>
    <property type="match status" value="1"/>
</dbReference>
<keyword evidence="10" id="KW-1185">Reference proteome</keyword>
<accession>A0A562IJA8</accession>
<dbReference type="Proteomes" id="UP000319825">
    <property type="component" value="Unassembled WGS sequence"/>
</dbReference>
<dbReference type="Gene3D" id="3.50.50.60">
    <property type="entry name" value="FAD/NAD(P)-binding domain"/>
    <property type="match status" value="1"/>
</dbReference>
<dbReference type="GO" id="GO:0050660">
    <property type="term" value="F:flavin adenine dinucleotide binding"/>
    <property type="evidence" value="ECO:0007669"/>
    <property type="project" value="InterPro"/>
</dbReference>
<dbReference type="PROSITE" id="PS00624">
    <property type="entry name" value="GMC_OXRED_2"/>
    <property type="match status" value="1"/>
</dbReference>
<dbReference type="InterPro" id="IPR012132">
    <property type="entry name" value="GMC_OxRdtase"/>
</dbReference>
<dbReference type="SUPFAM" id="SSF51905">
    <property type="entry name" value="FAD/NAD(P)-binding domain"/>
    <property type="match status" value="1"/>
</dbReference>
<sequence>MRASTPIGYDYIVVGAGTAGCVLAARLSENPAVRVLLIEAGRAEVSERIMTTSTWPALRRTEVDWAFQTVPQTGTGKVHDIPRGRTVGGTGSINAMAFLRGDRSDFDTWAYLGCTGWDYASVLPYFKRSETCAHGDPAYRGRTGPLRPAPAAQPHPLSRAYLAAAAQAGHPVVDDLNGPELRGASSHDLLIVDGRRQSTATAYLEPALGRANLDLVTGAFVERVVVDGDRCLGVDVVVDGERRHYAAGNDTILCAGAIGTPHLLLTSGVGPVQTLERVGVKVLHDLPGVGQSLQDHVILAGLTVEAGRPLPPASGNLGETTLLLDSEPGRASIDLQIVFIHVPFTNPWQSAPEHGYTFGIGHMRPASRGVLELASPDPAVPPRIDFRYLDEPADIRALVCGVRHALRISEMPAFDDWKARSHPLLTADDATVTAFVREAVQSYGHAAGSCRMGVDSHAVVDPQLRVRGLHGLRIADASVMPTIVSTNTNAATVMIAEKAADLAQGIAAAV</sequence>
<evidence type="ECO:0000256" key="3">
    <source>
        <dbReference type="ARBA" id="ARBA00022630"/>
    </source>
</evidence>
<feature type="binding site" evidence="5">
    <location>
        <position position="90"/>
    </location>
    <ligand>
        <name>FAD</name>
        <dbReference type="ChEBI" id="CHEBI:57692"/>
    </ligand>
</feature>
<feature type="domain" description="Glucose-methanol-choline oxidoreductase N-terminal" evidence="7">
    <location>
        <begin position="84"/>
        <end position="107"/>
    </location>
</feature>
<evidence type="ECO:0000256" key="5">
    <source>
        <dbReference type="PIRSR" id="PIRSR000137-2"/>
    </source>
</evidence>
<organism evidence="9 10">
    <name type="scientific">Micromonospora olivasterospora</name>
    <dbReference type="NCBI Taxonomy" id="1880"/>
    <lineage>
        <taxon>Bacteria</taxon>
        <taxon>Bacillati</taxon>
        <taxon>Actinomycetota</taxon>
        <taxon>Actinomycetes</taxon>
        <taxon>Micromonosporales</taxon>
        <taxon>Micromonosporaceae</taxon>
        <taxon>Micromonospora</taxon>
    </lineage>
</organism>
<dbReference type="Gene3D" id="3.30.560.10">
    <property type="entry name" value="Glucose Oxidase, domain 3"/>
    <property type="match status" value="1"/>
</dbReference>
<dbReference type="Pfam" id="PF00732">
    <property type="entry name" value="GMC_oxred_N"/>
    <property type="match status" value="1"/>
</dbReference>
<evidence type="ECO:0000256" key="2">
    <source>
        <dbReference type="ARBA" id="ARBA00010790"/>
    </source>
</evidence>
<keyword evidence="4 5" id="KW-0274">FAD</keyword>
<evidence type="ECO:0000313" key="10">
    <source>
        <dbReference type="Proteomes" id="UP000319825"/>
    </source>
</evidence>
<dbReference type="InterPro" id="IPR007867">
    <property type="entry name" value="GMC_OxRtase_C"/>
</dbReference>
<dbReference type="PANTHER" id="PTHR11552">
    <property type="entry name" value="GLUCOSE-METHANOL-CHOLINE GMC OXIDOREDUCTASE"/>
    <property type="match status" value="1"/>
</dbReference>
<comment type="cofactor">
    <cofactor evidence="1 5">
        <name>FAD</name>
        <dbReference type="ChEBI" id="CHEBI:57692"/>
    </cofactor>
</comment>
<comment type="similarity">
    <text evidence="2 6">Belongs to the GMC oxidoreductase family.</text>
</comment>
<feature type="binding site" evidence="5">
    <location>
        <position position="443"/>
    </location>
    <ligand>
        <name>substrate</name>
    </ligand>
</feature>
<dbReference type="PROSITE" id="PS51257">
    <property type="entry name" value="PROKAR_LIPOPROTEIN"/>
    <property type="match status" value="1"/>
</dbReference>
<protein>
    <submittedName>
        <fullName evidence="9">Choline dehydrogenase</fullName>
    </submittedName>
</protein>
<evidence type="ECO:0000313" key="9">
    <source>
        <dbReference type="EMBL" id="TWH70714.1"/>
    </source>
</evidence>
<dbReference type="PROSITE" id="PS00623">
    <property type="entry name" value="GMC_OXRED_1"/>
    <property type="match status" value="1"/>
</dbReference>
<proteinExistence type="inferred from homology"/>
<dbReference type="EMBL" id="VLKE01000001">
    <property type="protein sequence ID" value="TWH70714.1"/>
    <property type="molecule type" value="Genomic_DNA"/>
</dbReference>
<dbReference type="InterPro" id="IPR000172">
    <property type="entry name" value="GMC_OxRdtase_N"/>
</dbReference>
<dbReference type="SUPFAM" id="SSF54373">
    <property type="entry name" value="FAD-linked reductases, C-terminal domain"/>
    <property type="match status" value="1"/>
</dbReference>
<evidence type="ECO:0000256" key="4">
    <source>
        <dbReference type="ARBA" id="ARBA00022827"/>
    </source>
</evidence>
<evidence type="ECO:0000256" key="6">
    <source>
        <dbReference type="RuleBase" id="RU003968"/>
    </source>
</evidence>
<comment type="caution">
    <text evidence="9">The sequence shown here is derived from an EMBL/GenBank/DDBJ whole genome shotgun (WGS) entry which is preliminary data.</text>
</comment>
<dbReference type="RefSeq" id="WP_211372716.1">
    <property type="nucleotide sequence ID" value="NZ_BAAATQ010000354.1"/>
</dbReference>
<dbReference type="AlphaFoldDB" id="A0A562IJA8"/>